<protein>
    <submittedName>
        <fullName evidence="4">Peptidase M23</fullName>
    </submittedName>
</protein>
<dbReference type="GO" id="GO:0004222">
    <property type="term" value="F:metalloendopeptidase activity"/>
    <property type="evidence" value="ECO:0007669"/>
    <property type="project" value="TreeGrafter"/>
</dbReference>
<dbReference type="RefSeq" id="WP_068209394.1">
    <property type="nucleotide sequence ID" value="NZ_CP013355.1"/>
</dbReference>
<dbReference type="Gene3D" id="2.70.70.10">
    <property type="entry name" value="Glucose Permease (Domain IIA)"/>
    <property type="match status" value="1"/>
</dbReference>
<gene>
    <name evidence="4" type="ORF">Lupro_09640</name>
</gene>
<keyword evidence="2" id="KW-0472">Membrane</keyword>
<proteinExistence type="predicted"/>
<sequence>MAKTPKNKGRFKEKLISKYRLVILNEDTFEEKISFKLTRLNVFILGGLFSILLIVGTIFLIAFTPLREYIPGYSSIKLKKEATQLVYKVDSLEQVLKVNNVYIEKIRKLLTGEIADVQFDKDSVLQSIHYDKDTINLEPSNIDLEFRQEIESTDRYSIFNQATKGAEIVFFAPVSGIITDGYNLETKHFAVDIAVEMGTPVKSVADGTVIFAEWTADTGHVIIIEHTGGFISVYKHNTSLHKQQGDLVKSGEVIASAGNTGEFSTGPHLHFELWNEGYPVDPTNYIDFE</sequence>
<name>A0A109RNU4_9FLAO</name>
<dbReference type="PATRIC" id="fig|1622118.3.peg.1991"/>
<evidence type="ECO:0000256" key="2">
    <source>
        <dbReference type="SAM" id="Phobius"/>
    </source>
</evidence>
<dbReference type="EMBL" id="CP013355">
    <property type="protein sequence ID" value="AMC11512.1"/>
    <property type="molecule type" value="Genomic_DNA"/>
</dbReference>
<dbReference type="PANTHER" id="PTHR21666">
    <property type="entry name" value="PEPTIDASE-RELATED"/>
    <property type="match status" value="1"/>
</dbReference>
<evidence type="ECO:0000313" key="4">
    <source>
        <dbReference type="EMBL" id="AMC11512.1"/>
    </source>
</evidence>
<dbReference type="InterPro" id="IPR050570">
    <property type="entry name" value="Cell_wall_metabolism_enzyme"/>
</dbReference>
<keyword evidence="2" id="KW-1133">Transmembrane helix</keyword>
<evidence type="ECO:0000313" key="5">
    <source>
        <dbReference type="Proteomes" id="UP000059672"/>
    </source>
</evidence>
<keyword evidence="1" id="KW-0732">Signal</keyword>
<organism evidence="4 5">
    <name type="scientific">Lutibacter profundi</name>
    <dbReference type="NCBI Taxonomy" id="1622118"/>
    <lineage>
        <taxon>Bacteria</taxon>
        <taxon>Pseudomonadati</taxon>
        <taxon>Bacteroidota</taxon>
        <taxon>Flavobacteriia</taxon>
        <taxon>Flavobacteriales</taxon>
        <taxon>Flavobacteriaceae</taxon>
        <taxon>Lutibacter</taxon>
    </lineage>
</organism>
<evidence type="ECO:0000256" key="1">
    <source>
        <dbReference type="ARBA" id="ARBA00022729"/>
    </source>
</evidence>
<dbReference type="CDD" id="cd12797">
    <property type="entry name" value="M23_peptidase"/>
    <property type="match status" value="1"/>
</dbReference>
<dbReference type="InterPro" id="IPR011055">
    <property type="entry name" value="Dup_hybrid_motif"/>
</dbReference>
<accession>A0A109RNU4</accession>
<dbReference type="InterPro" id="IPR016047">
    <property type="entry name" value="M23ase_b-sheet_dom"/>
</dbReference>
<feature type="transmembrane region" description="Helical" evidence="2">
    <location>
        <begin position="42"/>
        <end position="63"/>
    </location>
</feature>
<keyword evidence="5" id="KW-1185">Reference proteome</keyword>
<dbReference type="Proteomes" id="UP000059672">
    <property type="component" value="Chromosome"/>
</dbReference>
<dbReference type="OrthoDB" id="9814377at2"/>
<keyword evidence="2" id="KW-0812">Transmembrane</keyword>
<reference evidence="4 5" key="2">
    <citation type="journal article" date="2016" name="Int. J. Syst. Evol. Microbiol.">
        <title>Lutibacter profundi sp. nov., isolated from a deep-sea hydrothermal system on the Arctic Mid-Ocean Ridge and emended description of the genus Lutibacter.</title>
        <authorList>
            <person name="Le Moine Bauer S."/>
            <person name="Roalkvam I."/>
            <person name="Steen I.H."/>
            <person name="Dahle H."/>
        </authorList>
    </citation>
    <scope>NUCLEOTIDE SEQUENCE [LARGE SCALE GENOMIC DNA]</scope>
    <source>
        <strain evidence="4 5">LP1</strain>
    </source>
</reference>
<dbReference type="AlphaFoldDB" id="A0A109RNU4"/>
<dbReference type="SUPFAM" id="SSF51261">
    <property type="entry name" value="Duplicated hybrid motif"/>
    <property type="match status" value="1"/>
</dbReference>
<reference evidence="5" key="1">
    <citation type="submission" date="2015-12" db="EMBL/GenBank/DDBJ databases">
        <title>Complete genome sequence of Lutibacter profundus strain LP1.</title>
        <authorList>
            <person name="Wissuwa J."/>
            <person name="Le Moine Bauer S."/>
            <person name="Stokke R."/>
            <person name="Dahle H."/>
            <person name="Steen I.H."/>
        </authorList>
    </citation>
    <scope>NUCLEOTIDE SEQUENCE [LARGE SCALE GENOMIC DNA]</scope>
    <source>
        <strain evidence="5">LP1</strain>
    </source>
</reference>
<evidence type="ECO:0000259" key="3">
    <source>
        <dbReference type="Pfam" id="PF01551"/>
    </source>
</evidence>
<feature type="domain" description="M23ase beta-sheet core" evidence="3">
    <location>
        <begin position="187"/>
        <end position="282"/>
    </location>
</feature>
<dbReference type="PANTHER" id="PTHR21666:SF289">
    <property type="entry name" value="L-ALA--D-GLU ENDOPEPTIDASE"/>
    <property type="match status" value="1"/>
</dbReference>
<dbReference type="Pfam" id="PF01551">
    <property type="entry name" value="Peptidase_M23"/>
    <property type="match status" value="1"/>
</dbReference>
<dbReference type="KEGG" id="lut:Lupro_09640"/>
<dbReference type="STRING" id="1622118.Lupro_09640"/>